<feature type="compositionally biased region" description="Basic and acidic residues" evidence="1">
    <location>
        <begin position="1"/>
        <end position="11"/>
    </location>
</feature>
<keyword evidence="2" id="KW-0812">Transmembrane</keyword>
<proteinExistence type="predicted"/>
<evidence type="ECO:0000256" key="2">
    <source>
        <dbReference type="SAM" id="Phobius"/>
    </source>
</evidence>
<sequence>MAARGKAETRRPNGQTAAMAASTATATQDVTTVYRARNVLGPLTTAFTAPQDCDFAAILGDSLTLAYRAQTCVGERLEDVSTCWPQVTAAAPLNSPPFNGWGFYSPGISCPAGYTSACFATQGSRTGWDMQFPMDVGETAVGCCPTNFACTTFGNGQTCVQTASDSLLTAHCSGGSFVSTGDATFPIESTSTDVDTSLITSVMSLAVAAPMIQINWRSEDLAAATSSLSPSSTTSGSTSGDFIPANTQTVSSSNATSSISPGALAGAVIGGVVGLFSIAAAIFFFLRQRKTRANINEEALKQPRSDKPKGAREGVTELPLNQRPVELQGSRDPSELSEYQRPVELPAS</sequence>
<feature type="region of interest" description="Disordered" evidence="1">
    <location>
        <begin position="1"/>
        <end position="22"/>
    </location>
</feature>
<keyword evidence="4" id="KW-1185">Reference proteome</keyword>
<feature type="compositionally biased region" description="Basic and acidic residues" evidence="1">
    <location>
        <begin position="298"/>
        <end position="315"/>
    </location>
</feature>
<evidence type="ECO:0000256" key="1">
    <source>
        <dbReference type="SAM" id="MobiDB-lite"/>
    </source>
</evidence>
<keyword evidence="2" id="KW-1133">Transmembrane helix</keyword>
<feature type="transmembrane region" description="Helical" evidence="2">
    <location>
        <begin position="263"/>
        <end position="286"/>
    </location>
</feature>
<name>A0AAD9S0Y6_PHOAM</name>
<feature type="compositionally biased region" description="Low complexity" evidence="1">
    <location>
        <begin position="226"/>
        <end position="239"/>
    </location>
</feature>
<keyword evidence="2" id="KW-0472">Membrane</keyword>
<evidence type="ECO:0000313" key="4">
    <source>
        <dbReference type="Proteomes" id="UP001265746"/>
    </source>
</evidence>
<dbReference type="Proteomes" id="UP001265746">
    <property type="component" value="Unassembled WGS sequence"/>
</dbReference>
<organism evidence="3 4">
    <name type="scientific">Phomopsis amygdali</name>
    <name type="common">Fusicoccum amygdali</name>
    <dbReference type="NCBI Taxonomy" id="1214568"/>
    <lineage>
        <taxon>Eukaryota</taxon>
        <taxon>Fungi</taxon>
        <taxon>Dikarya</taxon>
        <taxon>Ascomycota</taxon>
        <taxon>Pezizomycotina</taxon>
        <taxon>Sordariomycetes</taxon>
        <taxon>Sordariomycetidae</taxon>
        <taxon>Diaporthales</taxon>
        <taxon>Diaporthaceae</taxon>
        <taxon>Diaporthe</taxon>
    </lineage>
</organism>
<dbReference type="EMBL" id="JAUJFL010000012">
    <property type="protein sequence ID" value="KAK2596058.1"/>
    <property type="molecule type" value="Genomic_DNA"/>
</dbReference>
<dbReference type="AlphaFoldDB" id="A0AAD9S0Y6"/>
<feature type="region of interest" description="Disordered" evidence="1">
    <location>
        <begin position="297"/>
        <end position="348"/>
    </location>
</feature>
<reference evidence="3" key="1">
    <citation type="submission" date="2023-06" db="EMBL/GenBank/DDBJ databases">
        <authorList>
            <person name="Noh H."/>
        </authorList>
    </citation>
    <scope>NUCLEOTIDE SEQUENCE</scope>
    <source>
        <strain evidence="3">DUCC20226</strain>
    </source>
</reference>
<comment type="caution">
    <text evidence="3">The sequence shown here is derived from an EMBL/GenBank/DDBJ whole genome shotgun (WGS) entry which is preliminary data.</text>
</comment>
<accession>A0AAD9S0Y6</accession>
<gene>
    <name evidence="3" type="ORF">N8I77_013566</name>
</gene>
<protein>
    <submittedName>
        <fullName evidence="3">Uncharacterized protein</fullName>
    </submittedName>
</protein>
<feature type="region of interest" description="Disordered" evidence="1">
    <location>
        <begin position="226"/>
        <end position="256"/>
    </location>
</feature>
<evidence type="ECO:0000313" key="3">
    <source>
        <dbReference type="EMBL" id="KAK2596058.1"/>
    </source>
</evidence>